<dbReference type="EMBL" id="JRPK02000022">
    <property type="protein sequence ID" value="TLD97181.1"/>
    <property type="molecule type" value="Genomic_DNA"/>
</dbReference>
<dbReference type="RefSeq" id="WP_104717799.1">
    <property type="nucleotide sequence ID" value="NZ_FZND01000008.1"/>
</dbReference>
<organism evidence="2 3">
    <name type="scientific">Helicobacter trogontum</name>
    <dbReference type="NCBI Taxonomy" id="50960"/>
    <lineage>
        <taxon>Bacteria</taxon>
        <taxon>Pseudomonadati</taxon>
        <taxon>Campylobacterota</taxon>
        <taxon>Epsilonproteobacteria</taxon>
        <taxon>Campylobacterales</taxon>
        <taxon>Helicobacteraceae</taxon>
        <taxon>Helicobacter</taxon>
    </lineage>
</organism>
<evidence type="ECO:0000313" key="3">
    <source>
        <dbReference type="Proteomes" id="UP000029861"/>
    </source>
</evidence>
<gene>
    <name evidence="2" type="ORF">LS80_007005</name>
</gene>
<sequence length="261" mass="31220">MIDSRNNIIWQSRRQYHVIGVFQYALYIILGIFTCWFCWFVLLKESLWYLILALGLSIFYAFESYKALNFQSMLLTEKGLLVKTRFNGEIFYPYGRFVMSYSIAVGLRFFERITIHNPNNKKEFLFPCGYDSLGNFENNQAFKELCTTYTQQALESMDTEKIVELYILYANNIEYIFNEERNNNVFTIDFSLHQELLKEYFCKEIQNTFNSLSAKKQLSFYRGYEQGCNNRKLCNTKKDLRFDIDYLAPYKDRIESLKDKK</sequence>
<dbReference type="Proteomes" id="UP000029861">
    <property type="component" value="Unassembled WGS sequence"/>
</dbReference>
<feature type="transmembrane region" description="Helical" evidence="1">
    <location>
        <begin position="48"/>
        <end position="68"/>
    </location>
</feature>
<name>A0A4U8TBB5_9HELI</name>
<dbReference type="AlphaFoldDB" id="A0A4U8TBB5"/>
<proteinExistence type="predicted"/>
<feature type="transmembrane region" description="Helical" evidence="1">
    <location>
        <begin position="21"/>
        <end position="42"/>
    </location>
</feature>
<protein>
    <submittedName>
        <fullName evidence="2">Uncharacterized protein</fullName>
    </submittedName>
</protein>
<evidence type="ECO:0000256" key="1">
    <source>
        <dbReference type="SAM" id="Phobius"/>
    </source>
</evidence>
<accession>A0A4U8TBB5</accession>
<keyword evidence="1" id="KW-0812">Transmembrane</keyword>
<keyword evidence="1" id="KW-1133">Transmembrane helix</keyword>
<comment type="caution">
    <text evidence="2">The sequence shown here is derived from an EMBL/GenBank/DDBJ whole genome shotgun (WGS) entry which is preliminary data.</text>
</comment>
<keyword evidence="1" id="KW-0472">Membrane</keyword>
<evidence type="ECO:0000313" key="2">
    <source>
        <dbReference type="EMBL" id="TLD97181.1"/>
    </source>
</evidence>
<reference evidence="2 3" key="1">
    <citation type="journal article" date="2014" name="Genome Announc.">
        <title>Draft genome sequences of eight enterohepatic helicobacter species isolated from both laboratory and wild rodents.</title>
        <authorList>
            <person name="Sheh A."/>
            <person name="Shen Z."/>
            <person name="Fox J.G."/>
        </authorList>
    </citation>
    <scope>NUCLEOTIDE SEQUENCE [LARGE SCALE GENOMIC DNA]</scope>
    <source>
        <strain evidence="2 3">ATCC 49310</strain>
    </source>
</reference>